<dbReference type="FunFam" id="1.25.40.10:FF:000225">
    <property type="entry name" value="Protein SMG7"/>
    <property type="match status" value="1"/>
</dbReference>
<dbReference type="AlphaFoldDB" id="A0AAE0G8D1"/>
<dbReference type="GO" id="GO:0005697">
    <property type="term" value="C:telomerase holoenzyme complex"/>
    <property type="evidence" value="ECO:0007669"/>
    <property type="project" value="TreeGrafter"/>
</dbReference>
<dbReference type="Gene3D" id="1.25.40.10">
    <property type="entry name" value="Tetratricopeptide repeat domain"/>
    <property type="match status" value="1"/>
</dbReference>
<dbReference type="PANTHER" id="PTHR15696:SF0">
    <property type="entry name" value="TELOMERASE-BINDING PROTEIN EST1A"/>
    <property type="match status" value="1"/>
</dbReference>
<dbReference type="InterPro" id="IPR011990">
    <property type="entry name" value="TPR-like_helical_dom_sf"/>
</dbReference>
<evidence type="ECO:0000259" key="4">
    <source>
        <dbReference type="Pfam" id="PF10374"/>
    </source>
</evidence>
<comment type="caution">
    <text evidence="5">The sequence shown here is derived from an EMBL/GenBank/DDBJ whole genome shotgun (WGS) entry which is preliminary data.</text>
</comment>
<keyword evidence="6" id="KW-1185">Reference proteome</keyword>
<dbReference type="PANTHER" id="PTHR15696">
    <property type="entry name" value="SMG-7 SUPPRESSOR WITH MORPHOLOGICAL EFFECT ON GENITALIA PROTEIN 7"/>
    <property type="match status" value="1"/>
</dbReference>
<feature type="compositionally biased region" description="Pro residues" evidence="2">
    <location>
        <begin position="756"/>
        <end position="768"/>
    </location>
</feature>
<dbReference type="InterPro" id="IPR018834">
    <property type="entry name" value="DNA/RNA-bd_Est1-type"/>
</dbReference>
<reference evidence="5 6" key="1">
    <citation type="journal article" date="2015" name="Genome Biol. Evol.">
        <title>Comparative Genomics of a Bacterivorous Green Alga Reveals Evolutionary Causalities and Consequences of Phago-Mixotrophic Mode of Nutrition.</title>
        <authorList>
            <person name="Burns J.A."/>
            <person name="Paasch A."/>
            <person name="Narechania A."/>
            <person name="Kim E."/>
        </authorList>
    </citation>
    <scope>NUCLEOTIDE SEQUENCE [LARGE SCALE GENOMIC DNA]</scope>
    <source>
        <strain evidence="5 6">PLY_AMNH</strain>
    </source>
</reference>
<dbReference type="InterPro" id="IPR019458">
    <property type="entry name" value="Est1-like_N"/>
</dbReference>
<sequence>MSPFVMSAPNKDAHSVTRKDDPARLHNTALELEKQLRHLLRQKSSFDPEVRSIRNKLRDMYEQLLFIDYPFAQEKDVEQSLWKGIFYRRIEEFRKRIRKYSVVAEGGASDADEQLQKSTQATAAFRSFLAEATGFYHGLIRKLEARYGHIDGDRQDGGATQKRLNHGQLDISCNISCHRCLIYLGDLARYSELYTEGEARGKDWSNSAAYYQQASALFPQSGNPHNQLAVLATYGDNELLAVYRYFRSLAVEVPFLTARENLTLLFEKNAVKYSKLPSSAHSAERSSSALWRHLCVRFIRLNGIIFSKAGLESYEEVYRDFVEELELLFGSHEQMIAQLLGVDNTVAASGGASPFMQLLVVCTYSLHNIAWAPDTHNPTYSEILQRSVLAQRAFTTLYDLLLRLLRYSNRSKGAESLNLSTLPILLVFLEWYSAQCHVLEAGERSAPQAASSDACWKEIAEYLTAVAQAHALASPALSPEQRSALSEDLDLRGYQPLAVPHADLVFRKSPGATQEATRRISRVLVAARHIAGLTFGGRQVLFYDTGNDVYLSAPPEPCLASQASPSAASQPPHDLTLSQPQSVENSAAVHKDAVVAPAAPAAFPEEEEEEEEEVIVFRPAGLRAAEQAAFALSPQKAPTETGHIAEAVANGVVASCENHFAPPPKAVPMLPAAAASVAPPRQATHALPPPGAAHAQYALPHMQGLQFGSLLGGGAEAFGGPSSRTSAAPFTGHGGGTSLSLFGGGLFGGAFDSPISRPPAQPAAPPSPGAMDPALFSYVPSSSASTSSPWSARPPPPNAALTSEVALKLASGLAPQRQAGVRSPPPGFGSARPKAAPSQPPPPQALQPQALGNSAPHASMPQEAFGGGYSWLDFFSGPGAGGAGMGAYAGGGSSQFPFPGGNAVPRSLPSDVLKPVWNQPASATSFNAD</sequence>
<evidence type="ECO:0000313" key="5">
    <source>
        <dbReference type="EMBL" id="KAK3273297.1"/>
    </source>
</evidence>
<dbReference type="InterPro" id="IPR045153">
    <property type="entry name" value="Est1/Ebs1-like"/>
</dbReference>
<feature type="compositionally biased region" description="Gly residues" evidence="2">
    <location>
        <begin position="882"/>
        <end position="893"/>
    </location>
</feature>
<dbReference type="GO" id="GO:0070034">
    <property type="term" value="F:telomerase RNA binding"/>
    <property type="evidence" value="ECO:0007669"/>
    <property type="project" value="TreeGrafter"/>
</dbReference>
<evidence type="ECO:0000256" key="2">
    <source>
        <dbReference type="SAM" id="MobiDB-lite"/>
    </source>
</evidence>
<evidence type="ECO:0000313" key="6">
    <source>
        <dbReference type="Proteomes" id="UP001190700"/>
    </source>
</evidence>
<feature type="region of interest" description="Disordered" evidence="2">
    <location>
        <begin position="813"/>
        <end position="859"/>
    </location>
</feature>
<accession>A0AAE0G8D1</accession>
<feature type="region of interest" description="Disordered" evidence="2">
    <location>
        <begin position="752"/>
        <end position="776"/>
    </location>
</feature>
<feature type="region of interest" description="Disordered" evidence="2">
    <location>
        <begin position="882"/>
        <end position="929"/>
    </location>
</feature>
<dbReference type="GO" id="GO:0042162">
    <property type="term" value="F:telomeric DNA binding"/>
    <property type="evidence" value="ECO:0007669"/>
    <property type="project" value="TreeGrafter"/>
</dbReference>
<protein>
    <recommendedName>
        <fullName evidence="7">Protein SMG7</fullName>
    </recommendedName>
</protein>
<proteinExistence type="predicted"/>
<feature type="region of interest" description="Disordered" evidence="2">
    <location>
        <begin position="1"/>
        <end position="22"/>
    </location>
</feature>
<dbReference type="EMBL" id="LGRX02008552">
    <property type="protein sequence ID" value="KAK3273297.1"/>
    <property type="molecule type" value="Genomic_DNA"/>
</dbReference>
<name>A0AAE0G8D1_9CHLO</name>
<gene>
    <name evidence="5" type="ORF">CYMTET_18454</name>
</gene>
<evidence type="ECO:0008006" key="7">
    <source>
        <dbReference type="Google" id="ProtNLM"/>
    </source>
</evidence>
<dbReference type="SUPFAM" id="SSF48452">
    <property type="entry name" value="TPR-like"/>
    <property type="match status" value="1"/>
</dbReference>
<feature type="domain" description="DNA/RNA-binding" evidence="3">
    <location>
        <begin position="208"/>
        <end position="499"/>
    </location>
</feature>
<dbReference type="GO" id="GO:0000184">
    <property type="term" value="P:nuclear-transcribed mRNA catabolic process, nonsense-mediated decay"/>
    <property type="evidence" value="ECO:0007669"/>
    <property type="project" value="TreeGrafter"/>
</dbReference>
<evidence type="ECO:0000259" key="3">
    <source>
        <dbReference type="Pfam" id="PF10373"/>
    </source>
</evidence>
<feature type="domain" description="Telomerase activating protein Est1-like N-terminal" evidence="4">
    <location>
        <begin position="76"/>
        <end position="194"/>
    </location>
</feature>
<feature type="compositionally biased region" description="Basic and acidic residues" evidence="2">
    <location>
        <begin position="11"/>
        <end position="22"/>
    </location>
</feature>
<feature type="compositionally biased region" description="Polar residues" evidence="2">
    <location>
        <begin position="919"/>
        <end position="929"/>
    </location>
</feature>
<evidence type="ECO:0000256" key="1">
    <source>
        <dbReference type="ARBA" id="ARBA00022737"/>
    </source>
</evidence>
<dbReference type="Pfam" id="PF10374">
    <property type="entry name" value="EST1"/>
    <property type="match status" value="1"/>
</dbReference>
<keyword evidence="1" id="KW-0677">Repeat</keyword>
<dbReference type="Proteomes" id="UP001190700">
    <property type="component" value="Unassembled WGS sequence"/>
</dbReference>
<dbReference type="Pfam" id="PF10373">
    <property type="entry name" value="EST1_DNA_bind"/>
    <property type="match status" value="1"/>
</dbReference>
<organism evidence="5 6">
    <name type="scientific">Cymbomonas tetramitiformis</name>
    <dbReference type="NCBI Taxonomy" id="36881"/>
    <lineage>
        <taxon>Eukaryota</taxon>
        <taxon>Viridiplantae</taxon>
        <taxon>Chlorophyta</taxon>
        <taxon>Pyramimonadophyceae</taxon>
        <taxon>Pyramimonadales</taxon>
        <taxon>Pyramimonadaceae</taxon>
        <taxon>Cymbomonas</taxon>
    </lineage>
</organism>